<feature type="region of interest" description="Disordered" evidence="1">
    <location>
        <begin position="1"/>
        <end position="48"/>
    </location>
</feature>
<evidence type="ECO:0000256" key="1">
    <source>
        <dbReference type="SAM" id="MobiDB-lite"/>
    </source>
</evidence>
<accession>A0A448XLP9</accession>
<gene>
    <name evidence="2" type="ORF">PXEA_LOCUS33092</name>
</gene>
<evidence type="ECO:0000313" key="3">
    <source>
        <dbReference type="Proteomes" id="UP000784294"/>
    </source>
</evidence>
<proteinExistence type="predicted"/>
<comment type="caution">
    <text evidence="2">The sequence shown here is derived from an EMBL/GenBank/DDBJ whole genome shotgun (WGS) entry which is preliminary data.</text>
</comment>
<evidence type="ECO:0000313" key="2">
    <source>
        <dbReference type="EMBL" id="VEL39652.1"/>
    </source>
</evidence>
<feature type="compositionally biased region" description="Polar residues" evidence="1">
    <location>
        <begin position="27"/>
        <end position="37"/>
    </location>
</feature>
<dbReference type="AlphaFoldDB" id="A0A448XLP9"/>
<keyword evidence="3" id="KW-1185">Reference proteome</keyword>
<sequence length="74" mass="8176">MRSLGERRPLRQRRNTNDPASRRHHGSTSQLQSSQSEAKGLTRRPGSPVNLATMLLFASSPRRISRPVASTPLG</sequence>
<dbReference type="EMBL" id="CAAALY010262085">
    <property type="protein sequence ID" value="VEL39652.1"/>
    <property type="molecule type" value="Genomic_DNA"/>
</dbReference>
<name>A0A448XLP9_9PLAT</name>
<organism evidence="2 3">
    <name type="scientific">Protopolystoma xenopodis</name>
    <dbReference type="NCBI Taxonomy" id="117903"/>
    <lineage>
        <taxon>Eukaryota</taxon>
        <taxon>Metazoa</taxon>
        <taxon>Spiralia</taxon>
        <taxon>Lophotrochozoa</taxon>
        <taxon>Platyhelminthes</taxon>
        <taxon>Monogenea</taxon>
        <taxon>Polyopisthocotylea</taxon>
        <taxon>Polystomatidea</taxon>
        <taxon>Polystomatidae</taxon>
        <taxon>Protopolystoma</taxon>
    </lineage>
</organism>
<protein>
    <submittedName>
        <fullName evidence="2">Uncharacterized protein</fullName>
    </submittedName>
</protein>
<reference evidence="2" key="1">
    <citation type="submission" date="2018-11" db="EMBL/GenBank/DDBJ databases">
        <authorList>
            <consortium name="Pathogen Informatics"/>
        </authorList>
    </citation>
    <scope>NUCLEOTIDE SEQUENCE</scope>
</reference>
<dbReference type="Proteomes" id="UP000784294">
    <property type="component" value="Unassembled WGS sequence"/>
</dbReference>